<feature type="transmembrane region" description="Helical" evidence="5">
    <location>
        <begin position="354"/>
        <end position="374"/>
    </location>
</feature>
<gene>
    <name evidence="6" type="ORF">FOYG_01035</name>
</gene>
<evidence type="ECO:0000256" key="3">
    <source>
        <dbReference type="ARBA" id="ARBA00022989"/>
    </source>
</evidence>
<feature type="transmembrane region" description="Helical" evidence="5">
    <location>
        <begin position="493"/>
        <end position="517"/>
    </location>
</feature>
<keyword evidence="2 5" id="KW-0812">Transmembrane</keyword>
<dbReference type="GO" id="GO:0005385">
    <property type="term" value="F:zinc ion transmembrane transporter activity"/>
    <property type="evidence" value="ECO:0007669"/>
    <property type="project" value="TreeGrafter"/>
</dbReference>
<dbReference type="PANTHER" id="PTHR11040:SF44">
    <property type="entry name" value="PROTEIN ZNTC-RELATED"/>
    <property type="match status" value="1"/>
</dbReference>
<sequence length="587" mass="63279">MKLPLAVAIHNKLKHPDFILVFFFFFQHHSTHMKISIMTRVKSFFESRRATMIAGSLLFVVAVSATANPGAVKRQASATATKTSIDFESLTGCHMHGPTQFCMDGSDEYQIILEATMTKDPPTSYTDCHNHGSDTYCMNPNGGEVQVLVEGATATTQTAKETAAAKKDEITAVSDCHMHEASLYCIGPSSSEYYVQTTITNTEEYPAQLTSCHSHGEETYCMSDDGEAPILPAADVESGKADPQQEHCHFHAGVEHCVGGGSEEGGQRDCGRKDRVYKIGIRIGMLFVVLVASSIGVFGPILMSTFVPVRSNIVLTILKQFGTGVIISTAFVHLFTHAFMMFGNECLGELQYEATTAAIVMAGLFISFLIEFCVQRAMRWQLTKKTETDSAYLSPKAVEKAEMANITIMEAGIIFHSILIGITLVVAGDSFFITLSIVIIFHQLFEGIALGTRIASLGYGQMPLALGHSHSHATPPPSVERTGTSTVPLWKKLVLASGFAIVTPIGMAIGIGVLNVFNGNDPATLIAIGTLDALSAGILVWVGLVEMWAQDWMLGGELSDASPLTTLLALFGLVCGMVLMSLLGKWA</sequence>
<evidence type="ECO:0008006" key="8">
    <source>
        <dbReference type="Google" id="ProtNLM"/>
    </source>
</evidence>
<dbReference type="GO" id="GO:0005886">
    <property type="term" value="C:plasma membrane"/>
    <property type="evidence" value="ECO:0007669"/>
    <property type="project" value="TreeGrafter"/>
</dbReference>
<proteinExistence type="predicted"/>
<evidence type="ECO:0000256" key="1">
    <source>
        <dbReference type="ARBA" id="ARBA00004141"/>
    </source>
</evidence>
<evidence type="ECO:0000256" key="4">
    <source>
        <dbReference type="ARBA" id="ARBA00023136"/>
    </source>
</evidence>
<protein>
    <recommendedName>
        <fullName evidence="8">Zinc transporter</fullName>
    </recommendedName>
</protein>
<feature type="transmembrane region" description="Helical" evidence="5">
    <location>
        <begin position="283"/>
        <end position="309"/>
    </location>
</feature>
<accession>W9J9M8</accession>
<feature type="transmembrane region" description="Helical" evidence="5">
    <location>
        <begin position="49"/>
        <end position="67"/>
    </location>
</feature>
<dbReference type="Pfam" id="PF02535">
    <property type="entry name" value="Zip"/>
    <property type="match status" value="2"/>
</dbReference>
<dbReference type="EMBL" id="JH717839">
    <property type="protein sequence ID" value="EWZ01395.1"/>
    <property type="molecule type" value="Genomic_DNA"/>
</dbReference>
<keyword evidence="4 5" id="KW-0472">Membrane</keyword>
<evidence type="ECO:0000313" key="6">
    <source>
        <dbReference type="EMBL" id="EWZ01395.1"/>
    </source>
</evidence>
<feature type="transmembrane region" description="Helical" evidence="5">
    <location>
        <begin position="524"/>
        <end position="544"/>
    </location>
</feature>
<feature type="transmembrane region" description="Helical" evidence="5">
    <location>
        <begin position="413"/>
        <end position="441"/>
    </location>
</feature>
<dbReference type="Proteomes" id="UP000030753">
    <property type="component" value="Unassembled WGS sequence"/>
</dbReference>
<organism evidence="6 7">
    <name type="scientific">Fusarium oxysporum NRRL 32931</name>
    <dbReference type="NCBI Taxonomy" id="660029"/>
    <lineage>
        <taxon>Eukaryota</taxon>
        <taxon>Fungi</taxon>
        <taxon>Dikarya</taxon>
        <taxon>Ascomycota</taxon>
        <taxon>Pezizomycotina</taxon>
        <taxon>Sordariomycetes</taxon>
        <taxon>Hypocreomycetidae</taxon>
        <taxon>Hypocreales</taxon>
        <taxon>Nectriaceae</taxon>
        <taxon>Fusarium</taxon>
        <taxon>Fusarium oxysporum species complex</taxon>
    </lineage>
</organism>
<name>W9J9M8_FUSOX</name>
<keyword evidence="3 5" id="KW-1133">Transmembrane helix</keyword>
<evidence type="ECO:0000313" key="7">
    <source>
        <dbReference type="Proteomes" id="UP000030753"/>
    </source>
</evidence>
<dbReference type="AlphaFoldDB" id="W9J9M8"/>
<evidence type="ECO:0000256" key="5">
    <source>
        <dbReference type="SAM" id="Phobius"/>
    </source>
</evidence>
<dbReference type="OrthoDB" id="448280at2759"/>
<feature type="transmembrane region" description="Helical" evidence="5">
    <location>
        <begin position="321"/>
        <end position="342"/>
    </location>
</feature>
<dbReference type="PANTHER" id="PTHR11040">
    <property type="entry name" value="ZINC/IRON TRANSPORTER"/>
    <property type="match status" value="1"/>
</dbReference>
<feature type="transmembrane region" description="Helical" evidence="5">
    <location>
        <begin position="564"/>
        <end position="583"/>
    </location>
</feature>
<comment type="subcellular location">
    <subcellularLocation>
        <location evidence="1">Membrane</location>
        <topology evidence="1">Multi-pass membrane protein</topology>
    </subcellularLocation>
</comment>
<reference evidence="6 7" key="1">
    <citation type="submission" date="2011-06" db="EMBL/GenBank/DDBJ databases">
        <title>The Genome Sequence of Fusarium oxysporum FOSC 3-a.</title>
        <authorList>
            <consortium name="The Broad Institute Genome Sequencing Platform"/>
            <person name="Ma L.-J."/>
            <person name="Gale L.R."/>
            <person name="Schwartz D.C."/>
            <person name="Zhou S."/>
            <person name="Corby-Kistler H."/>
            <person name="Young S.K."/>
            <person name="Zeng Q."/>
            <person name="Gargeya S."/>
            <person name="Fitzgerald M."/>
            <person name="Haas B."/>
            <person name="Abouelleil A."/>
            <person name="Alvarado L."/>
            <person name="Arachchi H.M."/>
            <person name="Berlin A."/>
            <person name="Brown A."/>
            <person name="Chapman S.B."/>
            <person name="Chen Z."/>
            <person name="Dunbar C."/>
            <person name="Freedman E."/>
            <person name="Gearin G."/>
            <person name="Gellesch M."/>
            <person name="Goldberg J."/>
            <person name="Griggs A."/>
            <person name="Gujja S."/>
            <person name="Heiman D."/>
            <person name="Howarth C."/>
            <person name="Larson L."/>
            <person name="Lui A."/>
            <person name="MacDonald P.J.P."/>
            <person name="Mehta T."/>
            <person name="Montmayeur A."/>
            <person name="Murphy C."/>
            <person name="Neiman D."/>
            <person name="Pearson M."/>
            <person name="Priest M."/>
            <person name="Roberts A."/>
            <person name="Saif S."/>
            <person name="Shea T."/>
            <person name="Shenoy N."/>
            <person name="Sisk P."/>
            <person name="Stolte C."/>
            <person name="Sykes S."/>
            <person name="Wortman J."/>
            <person name="Nusbaum C."/>
            <person name="Birren B."/>
        </authorList>
    </citation>
    <scope>NUCLEOTIDE SEQUENCE [LARGE SCALE GENOMIC DNA]</scope>
    <source>
        <strain evidence="7">FOSC 3-a</strain>
    </source>
</reference>
<evidence type="ECO:0000256" key="2">
    <source>
        <dbReference type="ARBA" id="ARBA00022692"/>
    </source>
</evidence>
<dbReference type="InterPro" id="IPR003689">
    <property type="entry name" value="ZIP"/>
</dbReference>